<dbReference type="InterPro" id="IPR056150">
    <property type="entry name" value="WD40_CDC20-Fz"/>
</dbReference>
<evidence type="ECO:0000256" key="7">
    <source>
        <dbReference type="PROSITE-ProRule" id="PRU00221"/>
    </source>
</evidence>
<evidence type="ECO:0000313" key="10">
    <source>
        <dbReference type="EMBL" id="RWS30296.1"/>
    </source>
</evidence>
<feature type="domain" description="CDC20/Fizzy WD40" evidence="9">
    <location>
        <begin position="205"/>
        <end position="499"/>
    </location>
</feature>
<dbReference type="PANTHER" id="PTHR19918">
    <property type="entry name" value="CELL DIVISION CYCLE 20 CDC20 FIZZY -RELATED"/>
    <property type="match status" value="1"/>
</dbReference>
<evidence type="ECO:0000313" key="11">
    <source>
        <dbReference type="Proteomes" id="UP000288716"/>
    </source>
</evidence>
<organism evidence="10 11">
    <name type="scientific">Leptotrombidium deliense</name>
    <dbReference type="NCBI Taxonomy" id="299467"/>
    <lineage>
        <taxon>Eukaryota</taxon>
        <taxon>Metazoa</taxon>
        <taxon>Ecdysozoa</taxon>
        <taxon>Arthropoda</taxon>
        <taxon>Chelicerata</taxon>
        <taxon>Arachnida</taxon>
        <taxon>Acari</taxon>
        <taxon>Acariformes</taxon>
        <taxon>Trombidiformes</taxon>
        <taxon>Prostigmata</taxon>
        <taxon>Anystina</taxon>
        <taxon>Parasitengona</taxon>
        <taxon>Trombiculoidea</taxon>
        <taxon>Trombiculidae</taxon>
        <taxon>Leptotrombidium</taxon>
    </lineage>
</organism>
<evidence type="ECO:0000256" key="3">
    <source>
        <dbReference type="ARBA" id="ARBA00022618"/>
    </source>
</evidence>
<gene>
    <name evidence="10" type="ORF">B4U80_06448</name>
</gene>
<dbReference type="Proteomes" id="UP000288716">
    <property type="component" value="Unassembled WGS sequence"/>
</dbReference>
<dbReference type="PROSITE" id="PS50082">
    <property type="entry name" value="WD_REPEATS_2"/>
    <property type="match status" value="4"/>
</dbReference>
<dbReference type="CDD" id="cd00200">
    <property type="entry name" value="WD40"/>
    <property type="match status" value="1"/>
</dbReference>
<keyword evidence="2 7" id="KW-0853">WD repeat</keyword>
<dbReference type="STRING" id="299467.A0A443SRX1"/>
<feature type="repeat" description="WD" evidence="7">
    <location>
        <begin position="404"/>
        <end position="424"/>
    </location>
</feature>
<accession>A0A443SRX1</accession>
<evidence type="ECO:0000256" key="2">
    <source>
        <dbReference type="ARBA" id="ARBA00022574"/>
    </source>
</evidence>
<dbReference type="PANTHER" id="PTHR19918:SF8">
    <property type="entry name" value="FI02843P"/>
    <property type="match status" value="1"/>
</dbReference>
<keyword evidence="11" id="KW-1185">Reference proteome</keyword>
<evidence type="ECO:0000256" key="6">
    <source>
        <dbReference type="ARBA" id="ARBA00023306"/>
    </source>
</evidence>
<dbReference type="GO" id="GO:0031145">
    <property type="term" value="P:anaphase-promoting complex-dependent catabolic process"/>
    <property type="evidence" value="ECO:0007669"/>
    <property type="project" value="TreeGrafter"/>
</dbReference>
<keyword evidence="5" id="KW-0498">Mitosis</keyword>
<dbReference type="GO" id="GO:0005680">
    <property type="term" value="C:anaphase-promoting complex"/>
    <property type="evidence" value="ECO:0007669"/>
    <property type="project" value="TreeGrafter"/>
</dbReference>
<evidence type="ECO:0000256" key="4">
    <source>
        <dbReference type="ARBA" id="ARBA00022737"/>
    </source>
</evidence>
<feature type="repeat" description="WD" evidence="7">
    <location>
        <begin position="333"/>
        <end position="364"/>
    </location>
</feature>
<comment type="caution">
    <text evidence="10">The sequence shown here is derived from an EMBL/GenBank/DDBJ whole genome shotgun (WGS) entry which is preliminary data.</text>
</comment>
<dbReference type="GO" id="GO:1905786">
    <property type="term" value="P:positive regulation of anaphase-promoting complex-dependent catabolic process"/>
    <property type="evidence" value="ECO:0007669"/>
    <property type="project" value="TreeGrafter"/>
</dbReference>
<dbReference type="GO" id="GO:1990757">
    <property type="term" value="F:ubiquitin ligase activator activity"/>
    <property type="evidence" value="ECO:0007669"/>
    <property type="project" value="TreeGrafter"/>
</dbReference>
<feature type="repeat" description="WD" evidence="7">
    <location>
        <begin position="468"/>
        <end position="500"/>
    </location>
</feature>
<keyword evidence="3 10" id="KW-0132">Cell division</keyword>
<dbReference type="GO" id="GO:0051301">
    <property type="term" value="P:cell division"/>
    <property type="evidence" value="ECO:0007669"/>
    <property type="project" value="UniProtKB-KW"/>
</dbReference>
<feature type="compositionally biased region" description="Polar residues" evidence="8">
    <location>
        <begin position="92"/>
        <end position="107"/>
    </location>
</feature>
<dbReference type="SUPFAM" id="SSF50978">
    <property type="entry name" value="WD40 repeat-like"/>
    <property type="match status" value="1"/>
</dbReference>
<feature type="region of interest" description="Disordered" evidence="8">
    <location>
        <begin position="59"/>
        <end position="112"/>
    </location>
</feature>
<name>A0A443SRX1_9ACAR</name>
<proteinExistence type="inferred from homology"/>
<dbReference type="InterPro" id="IPR033010">
    <property type="entry name" value="Cdc20/Fizzy"/>
</dbReference>
<evidence type="ECO:0000256" key="1">
    <source>
        <dbReference type="ARBA" id="ARBA00006445"/>
    </source>
</evidence>
<dbReference type="VEuPathDB" id="VectorBase:LDEU001746"/>
<dbReference type="AlphaFoldDB" id="A0A443SRX1"/>
<dbReference type="InterPro" id="IPR036322">
    <property type="entry name" value="WD40_repeat_dom_sf"/>
</dbReference>
<dbReference type="PROSITE" id="PS50294">
    <property type="entry name" value="WD_REPEATS_REGION"/>
    <property type="match status" value="2"/>
</dbReference>
<dbReference type="OrthoDB" id="10263272at2759"/>
<comment type="similarity">
    <text evidence="1">Belongs to the WD repeat CDC20/Fizzy family.</text>
</comment>
<dbReference type="Gene3D" id="2.130.10.10">
    <property type="entry name" value="YVTN repeat-like/Quinoprotein amine dehydrogenase"/>
    <property type="match status" value="1"/>
</dbReference>
<evidence type="ECO:0000256" key="8">
    <source>
        <dbReference type="SAM" id="MobiDB-lite"/>
    </source>
</evidence>
<feature type="compositionally biased region" description="Low complexity" evidence="8">
    <location>
        <begin position="76"/>
        <end position="88"/>
    </location>
</feature>
<dbReference type="GO" id="GO:0010997">
    <property type="term" value="F:anaphase-promoting complex binding"/>
    <property type="evidence" value="ECO:0007669"/>
    <property type="project" value="InterPro"/>
</dbReference>
<evidence type="ECO:0000259" key="9">
    <source>
        <dbReference type="Pfam" id="PF24807"/>
    </source>
</evidence>
<dbReference type="InterPro" id="IPR001680">
    <property type="entry name" value="WD40_rpt"/>
</dbReference>
<dbReference type="InterPro" id="IPR015943">
    <property type="entry name" value="WD40/YVTN_repeat-like_dom_sf"/>
</dbReference>
<feature type="repeat" description="WD" evidence="7">
    <location>
        <begin position="250"/>
        <end position="291"/>
    </location>
</feature>
<dbReference type="EMBL" id="NCKV01000559">
    <property type="protein sequence ID" value="RWS30296.1"/>
    <property type="molecule type" value="Genomic_DNA"/>
</dbReference>
<feature type="compositionally biased region" description="Polar residues" evidence="8">
    <location>
        <begin position="59"/>
        <end position="75"/>
    </location>
</feature>
<sequence>MSNSEIDLSLKMSAMGRQRQRKFLESSTTSVNQSLNASFQLLNLTTNVNDSFLNATNVPYGNVGNVSTNGSKTPGTTPTRLNTSRTTPGGKLNTSQNQKKTPKTPSQGGDRYIPCRNALNMEISHFLVTQSDNFSKENKPEVYAAAGNKISEAMNVDLNNFRIVNCQDRVESSNGLKLLYSSGKQLATVKKQAPRNIPAQPERILDAPDILNDYYLQLVDWSENNVLAVALNRELYLWNAATGDIENLLQTDESDYIASVAWVDNSDNIAVGLGSGTIQIWDAGKKKKMRTMKGHSTRVASLSWNSHLLTSGSRGGEIFNHDVRIQDHHIGSMNFHTQEVCGLKWSPNGKYLASGGNDNTICVWGHNISNDSKVKPIYTFKDNTSAVKAIAWSPWKTNLLATGAGAADRRIRIWNVNDGSNVHSIDTDSQVCGIVWSKEYKELISAHSYPNNELNIWKYPEMTKVTDLTGHTQRVLDVVMSPDGSTVVSVGADETLRFWECFQVDSEKKKEQEVKAYKEQIANGGLRATIR</sequence>
<dbReference type="SMART" id="SM00320">
    <property type="entry name" value="WD40"/>
    <property type="match status" value="6"/>
</dbReference>
<evidence type="ECO:0000256" key="5">
    <source>
        <dbReference type="ARBA" id="ARBA00022776"/>
    </source>
</evidence>
<reference evidence="10 11" key="1">
    <citation type="journal article" date="2018" name="Gigascience">
        <title>Genomes of trombidid mites reveal novel predicted allergens and laterally-transferred genes associated with secondary metabolism.</title>
        <authorList>
            <person name="Dong X."/>
            <person name="Chaisiri K."/>
            <person name="Xia D."/>
            <person name="Armstrong S.D."/>
            <person name="Fang Y."/>
            <person name="Donnelly M.J."/>
            <person name="Kadowaki T."/>
            <person name="McGarry J.W."/>
            <person name="Darby A.C."/>
            <person name="Makepeace B.L."/>
        </authorList>
    </citation>
    <scope>NUCLEOTIDE SEQUENCE [LARGE SCALE GENOMIC DNA]</scope>
    <source>
        <strain evidence="10">UoL-UT</strain>
    </source>
</reference>
<keyword evidence="6" id="KW-0131">Cell cycle</keyword>
<dbReference type="Pfam" id="PF24807">
    <property type="entry name" value="WD40_CDC20-Fz"/>
    <property type="match status" value="1"/>
</dbReference>
<protein>
    <submittedName>
        <fullName evidence="10">Cell division cycle protein 20-like protein</fullName>
    </submittedName>
</protein>
<keyword evidence="4" id="KW-0677">Repeat</keyword>